<dbReference type="Pfam" id="PF01381">
    <property type="entry name" value="HTH_3"/>
    <property type="match status" value="1"/>
</dbReference>
<dbReference type="EMBL" id="BK016030">
    <property type="protein sequence ID" value="DAF90482.1"/>
    <property type="molecule type" value="Genomic_DNA"/>
</dbReference>
<dbReference type="CDD" id="cd00093">
    <property type="entry name" value="HTH_XRE"/>
    <property type="match status" value="1"/>
</dbReference>
<reference evidence="5" key="1">
    <citation type="journal article" date="2021" name="Proc. Natl. Acad. Sci. U.S.A.">
        <title>A Catalog of Tens of Thousands of Viruses from Human Metagenomes Reveals Hidden Associations with Chronic Diseases.</title>
        <authorList>
            <person name="Tisza M.J."/>
            <person name="Buck C.B."/>
        </authorList>
    </citation>
    <scope>NUCLEOTIDE SEQUENCE</scope>
    <source>
        <strain evidence="5">CtLKT1</strain>
    </source>
</reference>
<evidence type="ECO:0000313" key="5">
    <source>
        <dbReference type="EMBL" id="DAF90482.1"/>
    </source>
</evidence>
<evidence type="ECO:0000256" key="1">
    <source>
        <dbReference type="ARBA" id="ARBA00023015"/>
    </source>
</evidence>
<dbReference type="SMART" id="SM00530">
    <property type="entry name" value="HTH_XRE"/>
    <property type="match status" value="1"/>
</dbReference>
<dbReference type="Gene3D" id="1.10.260.40">
    <property type="entry name" value="lambda repressor-like DNA-binding domains"/>
    <property type="match status" value="1"/>
</dbReference>
<evidence type="ECO:0000256" key="2">
    <source>
        <dbReference type="ARBA" id="ARBA00023125"/>
    </source>
</evidence>
<dbReference type="GO" id="GO:0003677">
    <property type="term" value="F:DNA binding"/>
    <property type="evidence" value="ECO:0007669"/>
    <property type="project" value="UniProtKB-KW"/>
</dbReference>
<dbReference type="PANTHER" id="PTHR46797">
    <property type="entry name" value="HTH-TYPE TRANSCRIPTIONAL REGULATOR"/>
    <property type="match status" value="1"/>
</dbReference>
<accession>A0A8S5U7S8</accession>
<feature type="domain" description="HTH cro/C1-type" evidence="4">
    <location>
        <begin position="10"/>
        <end position="64"/>
    </location>
</feature>
<dbReference type="PANTHER" id="PTHR46797:SF23">
    <property type="entry name" value="HTH-TYPE TRANSCRIPTIONAL REGULATOR SUTR"/>
    <property type="match status" value="1"/>
</dbReference>
<dbReference type="InterPro" id="IPR050807">
    <property type="entry name" value="TransReg_Diox_bact_type"/>
</dbReference>
<dbReference type="GO" id="GO:0003700">
    <property type="term" value="F:DNA-binding transcription factor activity"/>
    <property type="evidence" value="ECO:0007669"/>
    <property type="project" value="TreeGrafter"/>
</dbReference>
<dbReference type="InterPro" id="IPR010982">
    <property type="entry name" value="Lambda_DNA-bd_dom_sf"/>
</dbReference>
<protein>
    <submittedName>
        <fullName evidence="5">Helix-turn-helix domain protein</fullName>
    </submittedName>
</protein>
<evidence type="ECO:0000256" key="3">
    <source>
        <dbReference type="ARBA" id="ARBA00023163"/>
    </source>
</evidence>
<dbReference type="InterPro" id="IPR001387">
    <property type="entry name" value="Cro/C1-type_HTH"/>
</dbReference>
<proteinExistence type="predicted"/>
<evidence type="ECO:0000259" key="4">
    <source>
        <dbReference type="PROSITE" id="PS50943"/>
    </source>
</evidence>
<dbReference type="PROSITE" id="PS50943">
    <property type="entry name" value="HTH_CROC1"/>
    <property type="match status" value="1"/>
</dbReference>
<sequence>MITDKIGNRIRELRSHTGLSQEKFAQKIGMDRTYFASVELGKRNISIVNIEKIANGLDVSLSEFFKDI</sequence>
<dbReference type="SUPFAM" id="SSF47413">
    <property type="entry name" value="lambda repressor-like DNA-binding domains"/>
    <property type="match status" value="1"/>
</dbReference>
<keyword evidence="2" id="KW-0238">DNA-binding</keyword>
<name>A0A8S5U7S8_9CAUD</name>
<organism evidence="5">
    <name type="scientific">Siphoviridae sp. ctLKT1</name>
    <dbReference type="NCBI Taxonomy" id="2825451"/>
    <lineage>
        <taxon>Viruses</taxon>
        <taxon>Duplodnaviria</taxon>
        <taxon>Heunggongvirae</taxon>
        <taxon>Uroviricota</taxon>
        <taxon>Caudoviricetes</taxon>
    </lineage>
</organism>
<keyword evidence="3" id="KW-0804">Transcription</keyword>
<keyword evidence="1" id="KW-0805">Transcription regulation</keyword>